<evidence type="ECO:0000256" key="2">
    <source>
        <dbReference type="SAM" id="SignalP"/>
    </source>
</evidence>
<evidence type="ECO:0000256" key="1">
    <source>
        <dbReference type="SAM" id="MobiDB-lite"/>
    </source>
</evidence>
<dbReference type="EMBL" id="CM016554">
    <property type="protein sequence ID" value="TKW25979.1"/>
    <property type="molecule type" value="Genomic_DNA"/>
</dbReference>
<feature type="compositionally biased region" description="Low complexity" evidence="1">
    <location>
        <begin position="97"/>
        <end position="107"/>
    </location>
</feature>
<feature type="chain" id="PRO_5020635404" description="Secreted protein" evidence="2">
    <location>
        <begin position="28"/>
        <end position="107"/>
    </location>
</feature>
<evidence type="ECO:0000313" key="3">
    <source>
        <dbReference type="EMBL" id="TKW25979.1"/>
    </source>
</evidence>
<name>A0A4U6VFB6_SETVI</name>
<reference evidence="3" key="1">
    <citation type="submission" date="2019-03" db="EMBL/GenBank/DDBJ databases">
        <title>WGS assembly of Setaria viridis.</title>
        <authorList>
            <person name="Huang P."/>
            <person name="Jenkins J."/>
            <person name="Grimwood J."/>
            <person name="Barry K."/>
            <person name="Healey A."/>
            <person name="Mamidi S."/>
            <person name="Sreedasyam A."/>
            <person name="Shu S."/>
            <person name="Feldman M."/>
            <person name="Wu J."/>
            <person name="Yu Y."/>
            <person name="Chen C."/>
            <person name="Johnson J."/>
            <person name="Rokhsar D."/>
            <person name="Baxter I."/>
            <person name="Schmutz J."/>
            <person name="Brutnell T."/>
            <person name="Kellogg E."/>
        </authorList>
    </citation>
    <scope>NUCLEOTIDE SEQUENCE [LARGE SCALE GENOMIC DNA]</scope>
</reference>
<proteinExistence type="predicted"/>
<dbReference type="Gramene" id="TKW25979">
    <property type="protein sequence ID" value="TKW25979"/>
    <property type="gene ID" value="SEVIR_3G156201v2"/>
</dbReference>
<feature type="signal peptide" evidence="2">
    <location>
        <begin position="1"/>
        <end position="27"/>
    </location>
</feature>
<accession>A0A4U6VFB6</accession>
<organism evidence="3 4">
    <name type="scientific">Setaria viridis</name>
    <name type="common">Green bristlegrass</name>
    <name type="synonym">Setaria italica subsp. viridis</name>
    <dbReference type="NCBI Taxonomy" id="4556"/>
    <lineage>
        <taxon>Eukaryota</taxon>
        <taxon>Viridiplantae</taxon>
        <taxon>Streptophyta</taxon>
        <taxon>Embryophyta</taxon>
        <taxon>Tracheophyta</taxon>
        <taxon>Spermatophyta</taxon>
        <taxon>Magnoliopsida</taxon>
        <taxon>Liliopsida</taxon>
        <taxon>Poales</taxon>
        <taxon>Poaceae</taxon>
        <taxon>PACMAD clade</taxon>
        <taxon>Panicoideae</taxon>
        <taxon>Panicodae</taxon>
        <taxon>Paniceae</taxon>
        <taxon>Cenchrinae</taxon>
        <taxon>Setaria</taxon>
    </lineage>
</organism>
<keyword evidence="2" id="KW-0732">Signal</keyword>
<dbReference type="Proteomes" id="UP000298652">
    <property type="component" value="Chromosome 3"/>
</dbReference>
<dbReference type="AlphaFoldDB" id="A0A4U6VFB6"/>
<evidence type="ECO:0000313" key="4">
    <source>
        <dbReference type="Proteomes" id="UP000298652"/>
    </source>
</evidence>
<gene>
    <name evidence="3" type="ORF">SEVIR_3G156201v2</name>
</gene>
<sequence>MEAAARLATKVLLVVLLEAVEAGAALAAVEAMAASGPAGATTECARAALELLCTVVAASWRCGGRCSRCRSLCGWWRGWQAASGSAPSRSSRERSEGIFFEESGGAA</sequence>
<evidence type="ECO:0008006" key="5">
    <source>
        <dbReference type="Google" id="ProtNLM"/>
    </source>
</evidence>
<protein>
    <recommendedName>
        <fullName evidence="5">Secreted protein</fullName>
    </recommendedName>
</protein>
<feature type="region of interest" description="Disordered" evidence="1">
    <location>
        <begin position="81"/>
        <end position="107"/>
    </location>
</feature>
<keyword evidence="4" id="KW-1185">Reference proteome</keyword>